<feature type="compositionally biased region" description="Polar residues" evidence="1">
    <location>
        <begin position="114"/>
        <end position="131"/>
    </location>
</feature>
<keyword evidence="3" id="KW-1185">Reference proteome</keyword>
<dbReference type="Proteomes" id="UP001151760">
    <property type="component" value="Unassembled WGS sequence"/>
</dbReference>
<proteinExistence type="predicted"/>
<dbReference type="EMBL" id="BQNB010019576">
    <property type="protein sequence ID" value="GJT86751.1"/>
    <property type="molecule type" value="Genomic_DNA"/>
</dbReference>
<evidence type="ECO:0000313" key="3">
    <source>
        <dbReference type="Proteomes" id="UP001151760"/>
    </source>
</evidence>
<sequence length="638" mass="72220">MDLQKIPKYNKASNSSSRHKKESTIDDHTLGEINKPQVSSSGGTSRHIDTITDLTKQVEDLGNHIASMQETYNQNQEATIQLMQNQMGQMVEALQERPLEEKQEPETITKVVEISSSQTTPLVLSSKTPPLSAQKPKEYPKPNPYQPQIPYLSRLQKDKTKALESPTGRADYCIYCIGIVDPSSDKIHTKKEKSSGSTTSHSDHSLLEYELFYFDVDLKEFEYLLYHGPSIDLPHIVERSDSHHEEFTDEIAHIIYTPKYDHFYFDIESDPRELTRLLHANSSSPSLNQGILIFNGVHSKRSLILPLNELSPILSGSDLIFPKDSFEIGPLLSFPFGNENKVFNPRILMVDGINSFTRKSPHLPNDNFKINKRHILLKISLNIESFVSFHPMDNIMRGNYTILLKIEIVLPRFSSGTSFRRASEYSGRRWEKDFGNSRRCNLRWNDIRSRSSAIIIAQTSQKYPSYKHGAAHLLLTPPVSLLAVNGDDGWKMLDFEDNVDISKRCHIDVVTRVSTRLHVYVLPAVRGGNEGQPHSGHGELEQRCSAAPLLAQYIKAKGARSAKVKVKDVGIKRLFTAEKANAASYKLVLLDQMRMEQYLQYIDYTLWETIENGNAPIVTKTVDGKETAIPPTSVEEKA</sequence>
<accession>A0ABQ5HG07</accession>
<protein>
    <submittedName>
        <fullName evidence="2">Uncharacterized protein</fullName>
    </submittedName>
</protein>
<reference evidence="2" key="2">
    <citation type="submission" date="2022-01" db="EMBL/GenBank/DDBJ databases">
        <authorList>
            <person name="Yamashiro T."/>
            <person name="Shiraishi A."/>
            <person name="Satake H."/>
            <person name="Nakayama K."/>
        </authorList>
    </citation>
    <scope>NUCLEOTIDE SEQUENCE</scope>
</reference>
<name>A0ABQ5HG07_9ASTR</name>
<organism evidence="2 3">
    <name type="scientific">Tanacetum coccineum</name>
    <dbReference type="NCBI Taxonomy" id="301880"/>
    <lineage>
        <taxon>Eukaryota</taxon>
        <taxon>Viridiplantae</taxon>
        <taxon>Streptophyta</taxon>
        <taxon>Embryophyta</taxon>
        <taxon>Tracheophyta</taxon>
        <taxon>Spermatophyta</taxon>
        <taxon>Magnoliopsida</taxon>
        <taxon>eudicotyledons</taxon>
        <taxon>Gunneridae</taxon>
        <taxon>Pentapetalae</taxon>
        <taxon>asterids</taxon>
        <taxon>campanulids</taxon>
        <taxon>Asterales</taxon>
        <taxon>Asteraceae</taxon>
        <taxon>Asteroideae</taxon>
        <taxon>Anthemideae</taxon>
        <taxon>Anthemidinae</taxon>
        <taxon>Tanacetum</taxon>
    </lineage>
</organism>
<comment type="caution">
    <text evidence="2">The sequence shown here is derived from an EMBL/GenBank/DDBJ whole genome shotgun (WGS) entry which is preliminary data.</text>
</comment>
<feature type="region of interest" description="Disordered" evidence="1">
    <location>
        <begin position="112"/>
        <end position="149"/>
    </location>
</feature>
<reference evidence="2" key="1">
    <citation type="journal article" date="2022" name="Int. J. Mol. Sci.">
        <title>Draft Genome of Tanacetum Coccineum: Genomic Comparison of Closely Related Tanacetum-Family Plants.</title>
        <authorList>
            <person name="Yamashiro T."/>
            <person name="Shiraishi A."/>
            <person name="Nakayama K."/>
            <person name="Satake H."/>
        </authorList>
    </citation>
    <scope>NUCLEOTIDE SEQUENCE</scope>
</reference>
<evidence type="ECO:0000313" key="2">
    <source>
        <dbReference type="EMBL" id="GJT86751.1"/>
    </source>
</evidence>
<feature type="region of interest" description="Disordered" evidence="1">
    <location>
        <begin position="1"/>
        <end position="47"/>
    </location>
</feature>
<gene>
    <name evidence="2" type="ORF">Tco_1068468</name>
</gene>
<evidence type="ECO:0000256" key="1">
    <source>
        <dbReference type="SAM" id="MobiDB-lite"/>
    </source>
</evidence>